<dbReference type="Pfam" id="PF21852">
    <property type="entry name" value="DUF6911"/>
    <property type="match status" value="1"/>
</dbReference>
<dbReference type="Proteomes" id="UP001062901">
    <property type="component" value="Unassembled WGS sequence"/>
</dbReference>
<name>A0ABQ0P0G0_9PROT</name>
<dbReference type="RefSeq" id="WP_018981300.1">
    <property type="nucleotide sequence ID" value="NZ_BAQD01000075.1"/>
</dbReference>
<evidence type="ECO:0008006" key="3">
    <source>
        <dbReference type="Google" id="ProtNLM"/>
    </source>
</evidence>
<organism evidence="1 2">
    <name type="scientific">Saccharibacter floricola DSM 15669</name>
    <dbReference type="NCBI Taxonomy" id="1123227"/>
    <lineage>
        <taxon>Bacteria</taxon>
        <taxon>Pseudomonadati</taxon>
        <taxon>Pseudomonadota</taxon>
        <taxon>Alphaproteobacteria</taxon>
        <taxon>Acetobacterales</taxon>
        <taxon>Acetobacteraceae</taxon>
        <taxon>Saccharibacter</taxon>
    </lineage>
</organism>
<keyword evidence="2" id="KW-1185">Reference proteome</keyword>
<sequence length="136" mass="15455">MGIINFTWRAGMGSFRKGGGGDNCSLEYVFKHVEKVSQTDGTIYLRKEDFENEDFKGAGVLQVDMINGDYFMTLLYYEDDGELEVRDFTNKERAGEVINFNKEDWSGAFICNDLSIVKEACRQFIETGDVSQDILS</sequence>
<accession>A0ABQ0P0G0</accession>
<evidence type="ECO:0000313" key="1">
    <source>
        <dbReference type="EMBL" id="GBQ08198.1"/>
    </source>
</evidence>
<evidence type="ECO:0000313" key="2">
    <source>
        <dbReference type="Proteomes" id="UP001062901"/>
    </source>
</evidence>
<dbReference type="InterPro" id="IPR054205">
    <property type="entry name" value="DUF6911"/>
</dbReference>
<protein>
    <recommendedName>
        <fullName evidence="3">YopX protein domain-containing protein</fullName>
    </recommendedName>
</protein>
<gene>
    <name evidence="1" type="ORF">AA15669_1689</name>
</gene>
<comment type="caution">
    <text evidence="1">The sequence shown here is derived from an EMBL/GenBank/DDBJ whole genome shotgun (WGS) entry which is preliminary data.</text>
</comment>
<reference evidence="1" key="1">
    <citation type="submission" date="2013-04" db="EMBL/GenBank/DDBJ databases">
        <title>The genome sequencing project of 58 acetic acid bacteria.</title>
        <authorList>
            <person name="Okamoto-Kainuma A."/>
            <person name="Ishikawa M."/>
            <person name="Umino S."/>
            <person name="Koizumi Y."/>
            <person name="Shiwa Y."/>
            <person name="Yoshikawa H."/>
            <person name="Matsutani M."/>
            <person name="Matsushita K."/>
        </authorList>
    </citation>
    <scope>NUCLEOTIDE SEQUENCE</scope>
    <source>
        <strain evidence="1">DSM 15669</strain>
    </source>
</reference>
<dbReference type="EMBL" id="BAQD01000075">
    <property type="protein sequence ID" value="GBQ08198.1"/>
    <property type="molecule type" value="Genomic_DNA"/>
</dbReference>
<proteinExistence type="predicted"/>